<gene>
    <name evidence="12" type="primary">LOC112906544</name>
</gene>
<dbReference type="RefSeq" id="XP_025836629.1">
    <property type="nucleotide sequence ID" value="XM_025980844.1"/>
</dbReference>
<keyword evidence="9" id="KW-1133">Transmembrane helix</keyword>
<name>A0A7F5RKT5_AGRPL</name>
<accession>A0A7F5RKT5</accession>
<sequence>MVKDTPTFNTTPAGSYPPPGFAPPLQMHNPTVISAPPQSSFGPVSKMMTCPYCNSQISTKVVANATTKTHLIALLLCLCLCWCCVCLPYCMDSCRNQNHYCPNCEAFLGTYTN</sequence>
<dbReference type="InterPro" id="IPR006629">
    <property type="entry name" value="LITAF"/>
</dbReference>
<evidence type="ECO:0000256" key="9">
    <source>
        <dbReference type="SAM" id="Phobius"/>
    </source>
</evidence>
<keyword evidence="9" id="KW-0812">Transmembrane</keyword>
<evidence type="ECO:0000256" key="1">
    <source>
        <dbReference type="ARBA" id="ARBA00004414"/>
    </source>
</evidence>
<evidence type="ECO:0000313" key="12">
    <source>
        <dbReference type="RefSeq" id="XP_025836629.1"/>
    </source>
</evidence>
<feature type="transmembrane region" description="Helical" evidence="9">
    <location>
        <begin position="71"/>
        <end position="90"/>
    </location>
</feature>
<dbReference type="PANTHER" id="PTHR23292:SF14">
    <property type="entry name" value="FI16615P1-RELATED"/>
    <property type="match status" value="1"/>
</dbReference>
<dbReference type="Proteomes" id="UP000192223">
    <property type="component" value="Unplaced"/>
</dbReference>
<dbReference type="GeneID" id="112906544"/>
<dbReference type="GO" id="GO:0031902">
    <property type="term" value="C:late endosome membrane"/>
    <property type="evidence" value="ECO:0007669"/>
    <property type="project" value="UniProtKB-SubCell"/>
</dbReference>
<feature type="region of interest" description="Disordered" evidence="8">
    <location>
        <begin position="1"/>
        <end position="36"/>
    </location>
</feature>
<dbReference type="GO" id="GO:0005765">
    <property type="term" value="C:lysosomal membrane"/>
    <property type="evidence" value="ECO:0007669"/>
    <property type="project" value="UniProtKB-SubCell"/>
</dbReference>
<dbReference type="SMART" id="SM00714">
    <property type="entry name" value="LITAF"/>
    <property type="match status" value="1"/>
</dbReference>
<organism evidence="11 12">
    <name type="scientific">Agrilus planipennis</name>
    <name type="common">Emerald ash borer</name>
    <name type="synonym">Agrilus marcopoli</name>
    <dbReference type="NCBI Taxonomy" id="224129"/>
    <lineage>
        <taxon>Eukaryota</taxon>
        <taxon>Metazoa</taxon>
        <taxon>Ecdysozoa</taxon>
        <taxon>Arthropoda</taxon>
        <taxon>Hexapoda</taxon>
        <taxon>Insecta</taxon>
        <taxon>Pterygota</taxon>
        <taxon>Neoptera</taxon>
        <taxon>Endopterygota</taxon>
        <taxon>Coleoptera</taxon>
        <taxon>Polyphaga</taxon>
        <taxon>Elateriformia</taxon>
        <taxon>Buprestoidea</taxon>
        <taxon>Buprestidae</taxon>
        <taxon>Agrilinae</taxon>
        <taxon>Agrilus</taxon>
    </lineage>
</organism>
<keyword evidence="7 9" id="KW-0472">Membrane</keyword>
<dbReference type="OrthoDB" id="5599753at2759"/>
<reference evidence="12" key="1">
    <citation type="submission" date="2025-08" db="UniProtKB">
        <authorList>
            <consortium name="RefSeq"/>
        </authorList>
    </citation>
    <scope>IDENTIFICATION</scope>
    <source>
        <tissue evidence="12">Entire body</tissue>
    </source>
</reference>
<evidence type="ECO:0000256" key="3">
    <source>
        <dbReference type="ARBA" id="ARBA00004630"/>
    </source>
</evidence>
<dbReference type="Pfam" id="PF10601">
    <property type="entry name" value="zf-LITAF-like"/>
    <property type="match status" value="1"/>
</dbReference>
<comment type="subcellular location">
    <subcellularLocation>
        <location evidence="2">Endosome membrane</location>
        <topology evidence="2">Peripheral membrane protein</topology>
    </subcellularLocation>
    <subcellularLocation>
        <location evidence="1">Late endosome membrane</location>
    </subcellularLocation>
    <subcellularLocation>
        <location evidence="3">Lysosome membrane</location>
        <topology evidence="3">Peripheral membrane protein</topology>
        <orientation evidence="3">Cytoplasmic side</orientation>
    </subcellularLocation>
</comment>
<evidence type="ECO:0000256" key="2">
    <source>
        <dbReference type="ARBA" id="ARBA00004481"/>
    </source>
</evidence>
<evidence type="ECO:0000313" key="11">
    <source>
        <dbReference type="Proteomes" id="UP000192223"/>
    </source>
</evidence>
<dbReference type="FunCoup" id="A0A7F5RKT5">
    <property type="interactions" value="72"/>
</dbReference>
<dbReference type="AlphaFoldDB" id="A0A7F5RKT5"/>
<dbReference type="InterPro" id="IPR037519">
    <property type="entry name" value="LITAF_fam"/>
</dbReference>
<dbReference type="InParanoid" id="A0A7F5RKT5"/>
<evidence type="ECO:0000256" key="6">
    <source>
        <dbReference type="ARBA" id="ARBA00022833"/>
    </source>
</evidence>
<evidence type="ECO:0000256" key="4">
    <source>
        <dbReference type="ARBA" id="ARBA00005975"/>
    </source>
</evidence>
<proteinExistence type="inferred from homology"/>
<evidence type="ECO:0000256" key="7">
    <source>
        <dbReference type="ARBA" id="ARBA00023136"/>
    </source>
</evidence>
<dbReference type="PANTHER" id="PTHR23292">
    <property type="entry name" value="LIPOPOLYSACCHARIDE-INDUCED TUMOR NECROSIS FACTOR-ALPHA FACTOR"/>
    <property type="match status" value="1"/>
</dbReference>
<dbReference type="KEGG" id="apln:112906544"/>
<evidence type="ECO:0000256" key="8">
    <source>
        <dbReference type="SAM" id="MobiDB-lite"/>
    </source>
</evidence>
<dbReference type="PROSITE" id="PS51837">
    <property type="entry name" value="LITAF"/>
    <property type="match status" value="1"/>
</dbReference>
<keyword evidence="6" id="KW-0862">Zinc</keyword>
<evidence type="ECO:0000259" key="10">
    <source>
        <dbReference type="PROSITE" id="PS51837"/>
    </source>
</evidence>
<feature type="compositionally biased region" description="Polar residues" evidence="8">
    <location>
        <begin position="1"/>
        <end position="13"/>
    </location>
</feature>
<keyword evidence="5" id="KW-0479">Metal-binding</keyword>
<evidence type="ECO:0000256" key="5">
    <source>
        <dbReference type="ARBA" id="ARBA00022723"/>
    </source>
</evidence>
<protein>
    <submittedName>
        <fullName evidence="12">Lipopolysaccharide-induced tumor necrosis factor-alpha factor homolog</fullName>
    </submittedName>
</protein>
<keyword evidence="11" id="KW-1185">Reference proteome</keyword>
<feature type="domain" description="LITAF" evidence="10">
    <location>
        <begin position="29"/>
        <end position="113"/>
    </location>
</feature>
<dbReference type="GO" id="GO:0008270">
    <property type="term" value="F:zinc ion binding"/>
    <property type="evidence" value="ECO:0007669"/>
    <property type="project" value="TreeGrafter"/>
</dbReference>
<comment type="similarity">
    <text evidence="4">Belongs to the CDIP1/LITAF family.</text>
</comment>